<reference evidence="2 3" key="1">
    <citation type="submission" date="2020-05" db="EMBL/GenBank/DDBJ databases">
        <title>Flexivirga sp. ID2601S isolated from air conditioner.</title>
        <authorList>
            <person name="Kim D.H."/>
        </authorList>
    </citation>
    <scope>NUCLEOTIDE SEQUENCE [LARGE SCALE GENOMIC DNA]</scope>
    <source>
        <strain evidence="2 3">ID2601S</strain>
    </source>
</reference>
<dbReference type="InterPro" id="IPR034660">
    <property type="entry name" value="DinB/YfiT-like"/>
</dbReference>
<dbReference type="RefSeq" id="WP_171157829.1">
    <property type="nucleotide sequence ID" value="NZ_JABENB010000003.1"/>
</dbReference>
<dbReference type="AlphaFoldDB" id="A0A849AJF4"/>
<gene>
    <name evidence="2" type="ORF">HJ588_17025</name>
</gene>
<organism evidence="2 3">
    <name type="scientific">Flexivirga aerilata</name>
    <dbReference type="NCBI Taxonomy" id="1656889"/>
    <lineage>
        <taxon>Bacteria</taxon>
        <taxon>Bacillati</taxon>
        <taxon>Actinomycetota</taxon>
        <taxon>Actinomycetes</taxon>
        <taxon>Micrococcales</taxon>
        <taxon>Dermacoccaceae</taxon>
        <taxon>Flexivirga</taxon>
    </lineage>
</organism>
<dbReference type="Pfam" id="PF11716">
    <property type="entry name" value="MDMPI_N"/>
    <property type="match status" value="1"/>
</dbReference>
<sequence length="223" mass="23994">MSTDPLTIPLEEARTACVDSIESFLAAADAVPELDLLDASRCRGWSRLDVLTHVVGGGQQMLTGLIDRVDDAPTVDAASYWPTFRARYGDDDPIAVLMAQRRRADAYGRPDSARRQLRDVAAPLLRGVSALPDGQYRWGSEVFAAGDYLAVWAVENVVHQLDLATDAPLPASALELGRRTVDALLATPFPTEWTDEQAVLVGTGRVPVPEGLPSYGAEVPVLG</sequence>
<name>A0A849AJF4_9MICO</name>
<keyword evidence="3" id="KW-1185">Reference proteome</keyword>
<evidence type="ECO:0000313" key="2">
    <source>
        <dbReference type="EMBL" id="NNG40964.1"/>
    </source>
</evidence>
<evidence type="ECO:0000313" key="3">
    <source>
        <dbReference type="Proteomes" id="UP000557772"/>
    </source>
</evidence>
<evidence type="ECO:0000259" key="1">
    <source>
        <dbReference type="Pfam" id="PF11716"/>
    </source>
</evidence>
<proteinExistence type="predicted"/>
<feature type="domain" description="Mycothiol-dependent maleylpyruvate isomerase metal-binding" evidence="1">
    <location>
        <begin position="21"/>
        <end position="164"/>
    </location>
</feature>
<dbReference type="Proteomes" id="UP000557772">
    <property type="component" value="Unassembled WGS sequence"/>
</dbReference>
<comment type="caution">
    <text evidence="2">The sequence shown here is derived from an EMBL/GenBank/DDBJ whole genome shotgun (WGS) entry which is preliminary data.</text>
</comment>
<accession>A0A849AJF4</accession>
<dbReference type="Gene3D" id="1.20.120.450">
    <property type="entry name" value="dinb family like domain"/>
    <property type="match status" value="1"/>
</dbReference>
<dbReference type="SUPFAM" id="SSF109854">
    <property type="entry name" value="DinB/YfiT-like putative metalloenzymes"/>
    <property type="match status" value="1"/>
</dbReference>
<dbReference type="EMBL" id="JABENB010000003">
    <property type="protein sequence ID" value="NNG40964.1"/>
    <property type="molecule type" value="Genomic_DNA"/>
</dbReference>
<dbReference type="GO" id="GO:0046872">
    <property type="term" value="F:metal ion binding"/>
    <property type="evidence" value="ECO:0007669"/>
    <property type="project" value="InterPro"/>
</dbReference>
<dbReference type="InterPro" id="IPR024344">
    <property type="entry name" value="MDMPI_metal-binding"/>
</dbReference>
<protein>
    <recommendedName>
        <fullName evidence="1">Mycothiol-dependent maleylpyruvate isomerase metal-binding domain-containing protein</fullName>
    </recommendedName>
</protein>